<evidence type="ECO:0000313" key="2">
    <source>
        <dbReference type="Proteomes" id="UP000619079"/>
    </source>
</evidence>
<gene>
    <name evidence="1" type="ORF">JF290_15615</name>
</gene>
<proteinExistence type="predicted"/>
<dbReference type="Proteomes" id="UP000619079">
    <property type="component" value="Unassembled WGS sequence"/>
</dbReference>
<protein>
    <submittedName>
        <fullName evidence="1">Histidine phosphatase family protein</fullName>
    </submittedName>
</protein>
<dbReference type="PANTHER" id="PTHR47623">
    <property type="entry name" value="OS09G0287300 PROTEIN"/>
    <property type="match status" value="1"/>
</dbReference>
<dbReference type="SMART" id="SM00855">
    <property type="entry name" value="PGAM"/>
    <property type="match status" value="1"/>
</dbReference>
<dbReference type="Pfam" id="PF00300">
    <property type="entry name" value="His_Phos_1"/>
    <property type="match status" value="1"/>
</dbReference>
<organism evidence="1 2">
    <name type="scientific">Sedimentitalea arenosa</name>
    <dbReference type="NCBI Taxonomy" id="2798803"/>
    <lineage>
        <taxon>Bacteria</taxon>
        <taxon>Pseudomonadati</taxon>
        <taxon>Pseudomonadota</taxon>
        <taxon>Alphaproteobacteria</taxon>
        <taxon>Rhodobacterales</taxon>
        <taxon>Paracoccaceae</taxon>
        <taxon>Sedimentitalea</taxon>
    </lineage>
</organism>
<reference evidence="1" key="1">
    <citation type="submission" date="2020-12" db="EMBL/GenBank/DDBJ databases">
        <title>Sedimentitalea sp. nov., isolated from sand in Incheon.</title>
        <authorList>
            <person name="Kim W."/>
        </authorList>
    </citation>
    <scope>NUCLEOTIDE SEQUENCE</scope>
    <source>
        <strain evidence="1">CAU 1593</strain>
    </source>
</reference>
<dbReference type="Gene3D" id="3.40.50.1240">
    <property type="entry name" value="Phosphoglycerate mutase-like"/>
    <property type="match status" value="1"/>
</dbReference>
<dbReference type="EMBL" id="JAELVR010000011">
    <property type="protein sequence ID" value="MBJ6372953.1"/>
    <property type="molecule type" value="Genomic_DNA"/>
</dbReference>
<dbReference type="SUPFAM" id="SSF53254">
    <property type="entry name" value="Phosphoglycerate mutase-like"/>
    <property type="match status" value="1"/>
</dbReference>
<evidence type="ECO:0000313" key="1">
    <source>
        <dbReference type="EMBL" id="MBJ6372953.1"/>
    </source>
</evidence>
<dbReference type="RefSeq" id="WP_199025831.1">
    <property type="nucleotide sequence ID" value="NZ_JAELVR010000011.1"/>
</dbReference>
<dbReference type="PANTHER" id="PTHR47623:SF1">
    <property type="entry name" value="OS09G0287300 PROTEIN"/>
    <property type="match status" value="1"/>
</dbReference>
<keyword evidence="2" id="KW-1185">Reference proteome</keyword>
<sequence length="165" mass="18560">MTRTLILMRHAKSSWDDPALADHDRPLTGRGKRAAKALGDWMRAQDWMPDQALVSDAVRTRDTFQRLALPVEAEFTGSLYHANPADMQLVLEMAQGKTVLMIGHNPGISEFAEAMAQTPPTHPKFRDFPTGATLVLRFDIEDWDKIDTRMGKVLDFITPRELTDG</sequence>
<name>A0A8J7JBS3_9RHOB</name>
<dbReference type="InterPro" id="IPR013078">
    <property type="entry name" value="His_Pase_superF_clade-1"/>
</dbReference>
<dbReference type="AlphaFoldDB" id="A0A8J7JBS3"/>
<accession>A0A8J7JBS3</accession>
<dbReference type="CDD" id="cd07067">
    <property type="entry name" value="HP_PGM_like"/>
    <property type="match status" value="1"/>
</dbReference>
<dbReference type="InterPro" id="IPR029033">
    <property type="entry name" value="His_PPase_superfam"/>
</dbReference>
<comment type="caution">
    <text evidence="1">The sequence shown here is derived from an EMBL/GenBank/DDBJ whole genome shotgun (WGS) entry which is preliminary data.</text>
</comment>